<organism evidence="2 3">
    <name type="scientific">Hymenobacter cyanobacteriorum</name>
    <dbReference type="NCBI Taxonomy" id="2926463"/>
    <lineage>
        <taxon>Bacteria</taxon>
        <taxon>Pseudomonadati</taxon>
        <taxon>Bacteroidota</taxon>
        <taxon>Cytophagia</taxon>
        <taxon>Cytophagales</taxon>
        <taxon>Hymenobacteraceae</taxon>
        <taxon>Hymenobacter</taxon>
    </lineage>
</organism>
<dbReference type="PANTHER" id="PTHR43581:SF4">
    <property type="entry name" value="ATP_GTP PHOSPHATASE"/>
    <property type="match status" value="1"/>
</dbReference>
<dbReference type="InterPro" id="IPR041685">
    <property type="entry name" value="AAA_GajA/Old/RecF-like"/>
</dbReference>
<dbReference type="CDD" id="cd00267">
    <property type="entry name" value="ABC_ATPase"/>
    <property type="match status" value="1"/>
</dbReference>
<gene>
    <name evidence="2" type="ORF">MON38_18460</name>
</gene>
<dbReference type="Proteomes" id="UP001139193">
    <property type="component" value="Unassembled WGS sequence"/>
</dbReference>
<proteinExistence type="predicted"/>
<name>A0A9X2AGM6_9BACT</name>
<accession>A0A9X2AGM6</accession>
<feature type="domain" description="Endonuclease GajA/Old nuclease/RecF-like AAA" evidence="1">
    <location>
        <begin position="2"/>
        <end position="399"/>
    </location>
</feature>
<comment type="caution">
    <text evidence="2">The sequence shown here is derived from an EMBL/GenBank/DDBJ whole genome shotgun (WGS) entry which is preliminary data.</text>
</comment>
<evidence type="ECO:0000313" key="2">
    <source>
        <dbReference type="EMBL" id="MCI1189411.1"/>
    </source>
</evidence>
<evidence type="ECO:0000259" key="1">
    <source>
        <dbReference type="Pfam" id="PF13175"/>
    </source>
</evidence>
<dbReference type="PANTHER" id="PTHR43581">
    <property type="entry name" value="ATP/GTP PHOSPHATASE"/>
    <property type="match status" value="1"/>
</dbReference>
<sequence length="489" mass="56874">MKIHFKNLGPLKSGEIDLSKRVNLFVGYNNSGKTYASLLLWSMFDYETQPQGFKGNSLNFSFDLDNHNRELEITHEMLNTAENEYLSQVKSKSIATTFNISPDNDLINNIKLSLRGEISDAVRHYGEKMLFIFISKERTTRAYSLIKTKNSFKIRLKKEKIDGFEDSFNFQNLQKAFPTYTSYSITYDNEPSYINKSINRSIERIIFNSIIGSRFLPFFLPANRTFFPAYYKYVYTAAKDELDLMNGTRQITADNVVSENKPVNPFTKPLNRLVKQMFDLGKQPKPNNYYKDLLDELRELIGGDIEHQANAGLSPVEFKLRHHEGQELEMHLSSSSSNQLATLYLYFKYWANDKNNFLFIDEPEENLHPSNQIKLINILMKFASMNNNRILITTHSPLMSEAINNYMHLAHLKESTSFAFEKIKEIQGELDSKFDLKKNDFGLYFFDGSHIKEYAITAYGTLFKEFKEVETRMKEISSVLKNHIFESEK</sequence>
<dbReference type="GO" id="GO:0005524">
    <property type="term" value="F:ATP binding"/>
    <property type="evidence" value="ECO:0007669"/>
    <property type="project" value="UniProtKB-KW"/>
</dbReference>
<keyword evidence="2" id="KW-0547">Nucleotide-binding</keyword>
<dbReference type="Pfam" id="PF13175">
    <property type="entry name" value="AAA_15"/>
    <property type="match status" value="1"/>
</dbReference>
<dbReference type="EMBL" id="JALBGC010000005">
    <property type="protein sequence ID" value="MCI1189411.1"/>
    <property type="molecule type" value="Genomic_DNA"/>
</dbReference>
<dbReference type="SUPFAM" id="SSF52540">
    <property type="entry name" value="P-loop containing nucleoside triphosphate hydrolases"/>
    <property type="match status" value="1"/>
</dbReference>
<keyword evidence="3" id="KW-1185">Reference proteome</keyword>
<dbReference type="RefSeq" id="WP_241937637.1">
    <property type="nucleotide sequence ID" value="NZ_JALBGC010000005.1"/>
</dbReference>
<protein>
    <submittedName>
        <fullName evidence="2">ATP-binding protein</fullName>
    </submittedName>
</protein>
<dbReference type="AlphaFoldDB" id="A0A9X2AGM6"/>
<dbReference type="InterPro" id="IPR027417">
    <property type="entry name" value="P-loop_NTPase"/>
</dbReference>
<dbReference type="Gene3D" id="3.40.50.300">
    <property type="entry name" value="P-loop containing nucleotide triphosphate hydrolases"/>
    <property type="match status" value="1"/>
</dbReference>
<evidence type="ECO:0000313" key="3">
    <source>
        <dbReference type="Proteomes" id="UP001139193"/>
    </source>
</evidence>
<dbReference type="InterPro" id="IPR051396">
    <property type="entry name" value="Bact_Antivir_Def_Nuclease"/>
</dbReference>
<keyword evidence="2" id="KW-0067">ATP-binding</keyword>
<reference evidence="2" key="1">
    <citation type="submission" date="2022-03" db="EMBL/GenBank/DDBJ databases">
        <title>Bacterial whole genome sequence for Hymenobacter sp. DH14.</title>
        <authorList>
            <person name="Le V."/>
        </authorList>
    </citation>
    <scope>NUCLEOTIDE SEQUENCE</scope>
    <source>
        <strain evidence="2">DH14</strain>
    </source>
</reference>